<dbReference type="CDD" id="cd00796">
    <property type="entry name" value="INT_Rci_Hp1_C"/>
    <property type="match status" value="1"/>
</dbReference>
<evidence type="ECO:0000259" key="6">
    <source>
        <dbReference type="PROSITE" id="PS51898"/>
    </source>
</evidence>
<reference evidence="8" key="1">
    <citation type="submission" date="2010-05" db="EMBL/GenBank/DDBJ databases">
        <title>The draft genome of Desulfonatronospira thiodismutans ASO3-1.</title>
        <authorList>
            <consortium name="US DOE Joint Genome Institute (JGI-PGF)"/>
            <person name="Lucas S."/>
            <person name="Copeland A."/>
            <person name="Lapidus A."/>
            <person name="Cheng J.-F."/>
            <person name="Bruce D."/>
            <person name="Goodwin L."/>
            <person name="Pitluck S."/>
            <person name="Chertkov O."/>
            <person name="Brettin T."/>
            <person name="Detter J.C."/>
            <person name="Han C."/>
            <person name="Land M.L."/>
            <person name="Hauser L."/>
            <person name="Kyrpides N."/>
            <person name="Mikhailova N."/>
            <person name="Muyzer G."/>
            <person name="Woyke T."/>
        </authorList>
    </citation>
    <scope>NUCLEOTIDE SEQUENCE [LARGE SCALE GENOMIC DNA]</scope>
    <source>
        <strain evidence="8">ASO3-1</strain>
    </source>
</reference>
<keyword evidence="3 5" id="KW-0238">DNA-binding</keyword>
<evidence type="ECO:0000259" key="7">
    <source>
        <dbReference type="PROSITE" id="PS51900"/>
    </source>
</evidence>
<dbReference type="AlphaFoldDB" id="D6SUX1"/>
<organism evidence="8 9">
    <name type="scientific">Desulfonatronospira thiodismutans ASO3-1</name>
    <dbReference type="NCBI Taxonomy" id="555779"/>
    <lineage>
        <taxon>Bacteria</taxon>
        <taxon>Pseudomonadati</taxon>
        <taxon>Thermodesulfobacteriota</taxon>
        <taxon>Desulfovibrionia</taxon>
        <taxon>Desulfovibrionales</taxon>
        <taxon>Desulfonatronovibrionaceae</taxon>
        <taxon>Desulfonatronospira</taxon>
    </lineage>
</organism>
<dbReference type="GO" id="GO:0015074">
    <property type="term" value="P:DNA integration"/>
    <property type="evidence" value="ECO:0007669"/>
    <property type="project" value="UniProtKB-KW"/>
</dbReference>
<dbReference type="Gene3D" id="1.10.443.10">
    <property type="entry name" value="Intergrase catalytic core"/>
    <property type="match status" value="1"/>
</dbReference>
<keyword evidence="9" id="KW-1185">Reference proteome</keyword>
<dbReference type="InterPro" id="IPR011010">
    <property type="entry name" value="DNA_brk_join_enz"/>
</dbReference>
<comment type="caution">
    <text evidence="8">The sequence shown here is derived from an EMBL/GenBank/DDBJ whole genome shotgun (WGS) entry which is preliminary data.</text>
</comment>
<dbReference type="PROSITE" id="PS51900">
    <property type="entry name" value="CB"/>
    <property type="match status" value="1"/>
</dbReference>
<name>D6SUX1_9BACT</name>
<dbReference type="InterPro" id="IPR004107">
    <property type="entry name" value="Integrase_SAM-like_N"/>
</dbReference>
<evidence type="ECO:0000256" key="5">
    <source>
        <dbReference type="PROSITE-ProRule" id="PRU01248"/>
    </source>
</evidence>
<dbReference type="RefSeq" id="WP_008871826.1">
    <property type="nucleotide sequence ID" value="NZ_ACJN02000005.1"/>
</dbReference>
<dbReference type="InterPro" id="IPR010998">
    <property type="entry name" value="Integrase_recombinase_N"/>
</dbReference>
<dbReference type="GO" id="GO:0003677">
    <property type="term" value="F:DNA binding"/>
    <property type="evidence" value="ECO:0007669"/>
    <property type="project" value="UniProtKB-UniRule"/>
</dbReference>
<dbReference type="Gene3D" id="3.30.160.390">
    <property type="entry name" value="Integrase, DNA-binding domain"/>
    <property type="match status" value="1"/>
</dbReference>
<dbReference type="eggNOG" id="COG0582">
    <property type="taxonomic scope" value="Bacteria"/>
</dbReference>
<dbReference type="PANTHER" id="PTHR30629">
    <property type="entry name" value="PROPHAGE INTEGRASE"/>
    <property type="match status" value="1"/>
</dbReference>
<dbReference type="InterPro" id="IPR050808">
    <property type="entry name" value="Phage_Integrase"/>
</dbReference>
<dbReference type="Pfam" id="PF14659">
    <property type="entry name" value="Phage_int_SAM_3"/>
    <property type="match status" value="1"/>
</dbReference>
<dbReference type="GO" id="GO:0006310">
    <property type="term" value="P:DNA recombination"/>
    <property type="evidence" value="ECO:0007669"/>
    <property type="project" value="UniProtKB-KW"/>
</dbReference>
<dbReference type="InterPro" id="IPR002104">
    <property type="entry name" value="Integrase_catalytic"/>
</dbReference>
<feature type="domain" description="Core-binding (CB)" evidence="7">
    <location>
        <begin position="101"/>
        <end position="181"/>
    </location>
</feature>
<dbReference type="PANTHER" id="PTHR30629:SF2">
    <property type="entry name" value="PROPHAGE INTEGRASE INTS-RELATED"/>
    <property type="match status" value="1"/>
</dbReference>
<dbReference type="OrthoDB" id="9789256at2"/>
<keyword evidence="4" id="KW-0233">DNA recombination</keyword>
<comment type="similarity">
    <text evidence="1">Belongs to the 'phage' integrase family.</text>
</comment>
<dbReference type="Pfam" id="PF00589">
    <property type="entry name" value="Phage_integrase"/>
    <property type="match status" value="1"/>
</dbReference>
<dbReference type="EMBL" id="ACJN02000005">
    <property type="protein sequence ID" value="EFI32727.1"/>
    <property type="molecule type" value="Genomic_DNA"/>
</dbReference>
<evidence type="ECO:0000313" key="8">
    <source>
        <dbReference type="EMBL" id="EFI32727.1"/>
    </source>
</evidence>
<evidence type="ECO:0000313" key="9">
    <source>
        <dbReference type="Proteomes" id="UP000005496"/>
    </source>
</evidence>
<evidence type="ECO:0000256" key="1">
    <source>
        <dbReference type="ARBA" id="ARBA00008857"/>
    </source>
</evidence>
<evidence type="ECO:0000256" key="4">
    <source>
        <dbReference type="ARBA" id="ARBA00023172"/>
    </source>
</evidence>
<dbReference type="PROSITE" id="PS51898">
    <property type="entry name" value="TYR_RECOMBINASE"/>
    <property type="match status" value="1"/>
</dbReference>
<sequence length="394" mass="45591">MPKIHLTPSFVSNPPRVRNKAKVDYFDSDVPGFIMEVRSTGKSTYYQRYRDKFGRLKQARIAPVDSITLEEARQKAKQIRSQTTMGFDPRDEAEKNRNTPTFKEFIRDQYIPYIQVHKRSWDQDSKMLELRVLPLWGNMKMSEITRDDVQQFQSNFLRAGCKPGTVNRYMALVKYIFNLAEKWDVIEKTPARHISRLEDNNCKERYLSSEETKRLLGELKNCKSQVVPDIIELLILTGARKSEVVNLPWQELDLKQGLWTIPPERNKAKTRKTIPLSQGALRILEKRKHNGSEYVFPNPKTGGPIKHFHNTWDRVRKNAGIPDVRIHDLRHNFASLLVNSGRSLYEVQKLLGHSNISTTQRYAHLTQDTLRDATELAWSSIQNGQGESGSGQKS</sequence>
<proteinExistence type="inferred from homology"/>
<dbReference type="Gene3D" id="1.10.150.130">
    <property type="match status" value="1"/>
</dbReference>
<dbReference type="InterPro" id="IPR025166">
    <property type="entry name" value="Integrase_DNA_bind_dom"/>
</dbReference>
<dbReference type="Pfam" id="PF13356">
    <property type="entry name" value="Arm-DNA-bind_3"/>
    <property type="match status" value="1"/>
</dbReference>
<dbReference type="SUPFAM" id="SSF56349">
    <property type="entry name" value="DNA breaking-rejoining enzymes"/>
    <property type="match status" value="1"/>
</dbReference>
<dbReference type="InterPro" id="IPR044068">
    <property type="entry name" value="CB"/>
</dbReference>
<keyword evidence="2" id="KW-0229">DNA integration</keyword>
<dbReference type="InterPro" id="IPR013762">
    <property type="entry name" value="Integrase-like_cat_sf"/>
</dbReference>
<accession>D6SUX1</accession>
<evidence type="ECO:0000256" key="3">
    <source>
        <dbReference type="ARBA" id="ARBA00023125"/>
    </source>
</evidence>
<feature type="domain" description="Tyr recombinase" evidence="6">
    <location>
        <begin position="202"/>
        <end position="375"/>
    </location>
</feature>
<dbReference type="InterPro" id="IPR038488">
    <property type="entry name" value="Integrase_DNA-bd_sf"/>
</dbReference>
<dbReference type="Proteomes" id="UP000005496">
    <property type="component" value="Unassembled WGS sequence"/>
</dbReference>
<gene>
    <name evidence="8" type="ORF">Dthio_PD0010</name>
</gene>
<protein>
    <submittedName>
        <fullName evidence="8">Integrase family protein</fullName>
    </submittedName>
</protein>
<evidence type="ECO:0000256" key="2">
    <source>
        <dbReference type="ARBA" id="ARBA00022908"/>
    </source>
</evidence>